<reference evidence="8" key="1">
    <citation type="submission" date="2021-12" db="EMBL/GenBank/DDBJ databases">
        <title>Convergent genome expansion in fungi linked to evolution of root-endophyte symbiosis.</title>
        <authorList>
            <consortium name="DOE Joint Genome Institute"/>
            <person name="Ke Y.-H."/>
            <person name="Bonito G."/>
            <person name="Liao H.-L."/>
            <person name="Looney B."/>
            <person name="Rojas-Flechas A."/>
            <person name="Nash J."/>
            <person name="Hameed K."/>
            <person name="Schadt C."/>
            <person name="Martin F."/>
            <person name="Crous P.W."/>
            <person name="Miettinen O."/>
            <person name="Magnuson J.K."/>
            <person name="Labbe J."/>
            <person name="Jacobson D."/>
            <person name="Doktycz M.J."/>
            <person name="Veneault-Fourrey C."/>
            <person name="Kuo A."/>
            <person name="Mondo S."/>
            <person name="Calhoun S."/>
            <person name="Riley R."/>
            <person name="Ohm R."/>
            <person name="LaButti K."/>
            <person name="Andreopoulos B."/>
            <person name="Pangilinan J."/>
            <person name="Nolan M."/>
            <person name="Tritt A."/>
            <person name="Clum A."/>
            <person name="Lipzen A."/>
            <person name="Daum C."/>
            <person name="Barry K."/>
            <person name="Grigoriev I.V."/>
            <person name="Vilgalys R."/>
        </authorList>
    </citation>
    <scope>NUCLEOTIDE SEQUENCE</scope>
    <source>
        <strain evidence="8">PMI_201</strain>
    </source>
</reference>
<feature type="domain" description="Zn(2)-C6 fungal-type" evidence="7">
    <location>
        <begin position="17"/>
        <end position="47"/>
    </location>
</feature>
<dbReference type="GO" id="GO:0003677">
    <property type="term" value="F:DNA binding"/>
    <property type="evidence" value="ECO:0007669"/>
    <property type="project" value="UniProtKB-KW"/>
</dbReference>
<keyword evidence="3" id="KW-0805">Transcription regulation</keyword>
<dbReference type="InterPro" id="IPR050815">
    <property type="entry name" value="TF_fung"/>
</dbReference>
<dbReference type="InterPro" id="IPR001138">
    <property type="entry name" value="Zn2Cys6_DnaBD"/>
</dbReference>
<evidence type="ECO:0000256" key="1">
    <source>
        <dbReference type="ARBA" id="ARBA00004123"/>
    </source>
</evidence>
<keyword evidence="2" id="KW-0479">Metal-binding</keyword>
<organism evidence="8 9">
    <name type="scientific">Talaromyces proteolyticus</name>
    <dbReference type="NCBI Taxonomy" id="1131652"/>
    <lineage>
        <taxon>Eukaryota</taxon>
        <taxon>Fungi</taxon>
        <taxon>Dikarya</taxon>
        <taxon>Ascomycota</taxon>
        <taxon>Pezizomycotina</taxon>
        <taxon>Eurotiomycetes</taxon>
        <taxon>Eurotiomycetidae</taxon>
        <taxon>Eurotiales</taxon>
        <taxon>Trichocomaceae</taxon>
        <taxon>Talaromyces</taxon>
        <taxon>Talaromyces sect. Bacilispori</taxon>
    </lineage>
</organism>
<protein>
    <submittedName>
        <fullName evidence="8">Zn(II)2Cys6 transcription factor</fullName>
    </submittedName>
</protein>
<dbReference type="GO" id="GO:0006351">
    <property type="term" value="P:DNA-templated transcription"/>
    <property type="evidence" value="ECO:0007669"/>
    <property type="project" value="InterPro"/>
</dbReference>
<keyword evidence="5" id="KW-0804">Transcription</keyword>
<dbReference type="EMBL" id="JAJTJA010000010">
    <property type="protein sequence ID" value="KAH8692703.1"/>
    <property type="molecule type" value="Genomic_DNA"/>
</dbReference>
<gene>
    <name evidence="8" type="ORF">BGW36DRAFT_25675</name>
</gene>
<comment type="subcellular location">
    <subcellularLocation>
        <location evidence="1">Nucleus</location>
    </subcellularLocation>
</comment>
<dbReference type="PROSITE" id="PS50048">
    <property type="entry name" value="ZN2_CY6_FUNGAL_2"/>
    <property type="match status" value="1"/>
</dbReference>
<dbReference type="PANTHER" id="PTHR47338:SF20">
    <property type="entry name" value="ZN(II)2CYS6 TRANSCRIPTION FACTOR (EUROFUNG)"/>
    <property type="match status" value="1"/>
</dbReference>
<dbReference type="GeneID" id="70240317"/>
<dbReference type="Pfam" id="PF04082">
    <property type="entry name" value="Fungal_trans"/>
    <property type="match status" value="1"/>
</dbReference>
<evidence type="ECO:0000256" key="2">
    <source>
        <dbReference type="ARBA" id="ARBA00022723"/>
    </source>
</evidence>
<dbReference type="RefSeq" id="XP_046068576.1">
    <property type="nucleotide sequence ID" value="XM_046210030.1"/>
</dbReference>
<dbReference type="GO" id="GO:0000981">
    <property type="term" value="F:DNA-binding transcription factor activity, RNA polymerase II-specific"/>
    <property type="evidence" value="ECO:0007669"/>
    <property type="project" value="InterPro"/>
</dbReference>
<proteinExistence type="predicted"/>
<evidence type="ECO:0000313" key="9">
    <source>
        <dbReference type="Proteomes" id="UP001201262"/>
    </source>
</evidence>
<evidence type="ECO:0000256" key="4">
    <source>
        <dbReference type="ARBA" id="ARBA00023125"/>
    </source>
</evidence>
<keyword evidence="4" id="KW-0238">DNA-binding</keyword>
<dbReference type="AlphaFoldDB" id="A0AAD4PXG8"/>
<dbReference type="PANTHER" id="PTHR47338">
    <property type="entry name" value="ZN(II)2CYS6 TRANSCRIPTION FACTOR (EUROFUNG)-RELATED"/>
    <property type="match status" value="1"/>
</dbReference>
<evidence type="ECO:0000259" key="7">
    <source>
        <dbReference type="PROSITE" id="PS50048"/>
    </source>
</evidence>
<evidence type="ECO:0000256" key="5">
    <source>
        <dbReference type="ARBA" id="ARBA00023163"/>
    </source>
</evidence>
<name>A0AAD4PXG8_9EURO</name>
<dbReference type="Gene3D" id="4.10.240.10">
    <property type="entry name" value="Zn(2)-C6 fungal-type DNA-binding domain"/>
    <property type="match status" value="1"/>
</dbReference>
<evidence type="ECO:0000256" key="6">
    <source>
        <dbReference type="ARBA" id="ARBA00023242"/>
    </source>
</evidence>
<keyword evidence="6" id="KW-0539">Nucleus</keyword>
<comment type="caution">
    <text evidence="8">The sequence shown here is derived from an EMBL/GenBank/DDBJ whole genome shotgun (WGS) entry which is preliminary data.</text>
</comment>
<dbReference type="SMART" id="SM00066">
    <property type="entry name" value="GAL4"/>
    <property type="match status" value="1"/>
</dbReference>
<evidence type="ECO:0000313" key="8">
    <source>
        <dbReference type="EMBL" id="KAH8692703.1"/>
    </source>
</evidence>
<dbReference type="CDD" id="cd12148">
    <property type="entry name" value="fungal_TF_MHR"/>
    <property type="match status" value="1"/>
</dbReference>
<dbReference type="CDD" id="cd00067">
    <property type="entry name" value="GAL4"/>
    <property type="match status" value="1"/>
</dbReference>
<dbReference type="InterPro" id="IPR007219">
    <property type="entry name" value="XnlR_reg_dom"/>
</dbReference>
<keyword evidence="9" id="KW-1185">Reference proteome</keyword>
<dbReference type="SUPFAM" id="SSF57701">
    <property type="entry name" value="Zn2/Cys6 DNA-binding domain"/>
    <property type="match status" value="1"/>
</dbReference>
<dbReference type="InterPro" id="IPR036864">
    <property type="entry name" value="Zn2-C6_fun-type_DNA-bd_sf"/>
</dbReference>
<dbReference type="PROSITE" id="PS00463">
    <property type="entry name" value="ZN2_CY6_FUNGAL_1"/>
    <property type="match status" value="1"/>
</dbReference>
<dbReference type="Pfam" id="PF00172">
    <property type="entry name" value="Zn_clus"/>
    <property type="match status" value="1"/>
</dbReference>
<dbReference type="Proteomes" id="UP001201262">
    <property type="component" value="Unassembled WGS sequence"/>
</dbReference>
<evidence type="ECO:0000256" key="3">
    <source>
        <dbReference type="ARBA" id="ARBA00023015"/>
    </source>
</evidence>
<accession>A0AAD4PXG8</accession>
<dbReference type="GO" id="GO:0005634">
    <property type="term" value="C:nucleus"/>
    <property type="evidence" value="ECO:0007669"/>
    <property type="project" value="UniProtKB-SubCell"/>
</dbReference>
<sequence length="510" mass="56520">MNLSGTLLTSRPFAANVCALCRSQKRKCDKAMPSCSRCQKLGIPCDYDFYLTELANSASSLPMRLSLALGQIWLPPVTLEALQPYQDNVQGRRIHVDQFAVQLIMTSLAKSRVPLQDVLSVYFFSLQSWLPVIHEKSFRSRVTQLRYAPRADTALLLLCMYVAAQGQGNSPENENAQHEAYYICKYLFSFLQIVQPPSLEMVQCGLLITVFEVGSVLSAAASVSIATCARLGYALGLHVDQQKDFGNISPAWVEAEERRRVWLGLFILDRLVMQAATNCRAPHVVGVPDPTFRLPGPDAIWDGPCELMRGEIPGATLATAVEMRVSYFAREVQASELLGQAQELINIHDSLELLEKLENLETKVLYMTKILFDQTPGSWVVFCGANSICLLTMILLQQGRMAEEAPILGSVDQRRSVDKGLLAVSSTINMICEICAKFNEVATSTEAKLVPLPAVICTGMAALAALQVNQPQENTSALKRTLELSCEKWKLARHYLKKLEVFEGKWQAAP</sequence>
<dbReference type="GO" id="GO:0008270">
    <property type="term" value="F:zinc ion binding"/>
    <property type="evidence" value="ECO:0007669"/>
    <property type="project" value="InterPro"/>
</dbReference>